<feature type="compositionally biased region" description="Basic and acidic residues" evidence="1">
    <location>
        <begin position="1"/>
        <end position="13"/>
    </location>
</feature>
<dbReference type="AlphaFoldDB" id="A0A6A4RTR0"/>
<comment type="caution">
    <text evidence="2">The sequence shown here is derived from an EMBL/GenBank/DDBJ whole genome shotgun (WGS) entry which is preliminary data.</text>
</comment>
<protein>
    <submittedName>
        <fullName evidence="2">Uncharacterized protein</fullName>
    </submittedName>
</protein>
<reference evidence="2 3" key="1">
    <citation type="submission" date="2019-06" db="EMBL/GenBank/DDBJ databases">
        <title>Draft genomes of female and male turbot (Scophthalmus maximus).</title>
        <authorList>
            <person name="Xu H."/>
            <person name="Xu X.-W."/>
            <person name="Shao C."/>
            <person name="Chen S."/>
        </authorList>
    </citation>
    <scope>NUCLEOTIDE SEQUENCE [LARGE SCALE GENOMIC DNA]</scope>
    <source>
        <strain evidence="2">Ysfricsl-2016a</strain>
        <tissue evidence="2">Blood</tissue>
    </source>
</reference>
<gene>
    <name evidence="2" type="ORF">F2P81_025343</name>
</gene>
<dbReference type="EMBL" id="VEVO01000029">
    <property type="protein sequence ID" value="KAF0022392.1"/>
    <property type="molecule type" value="Genomic_DNA"/>
</dbReference>
<proteinExistence type="predicted"/>
<evidence type="ECO:0000313" key="3">
    <source>
        <dbReference type="Proteomes" id="UP000438429"/>
    </source>
</evidence>
<feature type="region of interest" description="Disordered" evidence="1">
    <location>
        <begin position="1"/>
        <end position="54"/>
    </location>
</feature>
<accession>A0A6A4RTR0</accession>
<name>A0A6A4RTR0_SCOMX</name>
<sequence length="98" mass="11084">MSSTQRRSDRHGNDEDDDRLSDTAARFRIKTKRARARHTDTESSGSPPPPPVGSAEHVIRRLVVVRPQRQLQLATEQLLVQRREVRPNHVGVNGSEGR</sequence>
<organism evidence="2 3">
    <name type="scientific">Scophthalmus maximus</name>
    <name type="common">Turbot</name>
    <name type="synonym">Psetta maxima</name>
    <dbReference type="NCBI Taxonomy" id="52904"/>
    <lineage>
        <taxon>Eukaryota</taxon>
        <taxon>Metazoa</taxon>
        <taxon>Chordata</taxon>
        <taxon>Craniata</taxon>
        <taxon>Vertebrata</taxon>
        <taxon>Euteleostomi</taxon>
        <taxon>Actinopterygii</taxon>
        <taxon>Neopterygii</taxon>
        <taxon>Teleostei</taxon>
        <taxon>Neoteleostei</taxon>
        <taxon>Acanthomorphata</taxon>
        <taxon>Carangaria</taxon>
        <taxon>Pleuronectiformes</taxon>
        <taxon>Pleuronectoidei</taxon>
        <taxon>Scophthalmidae</taxon>
        <taxon>Scophthalmus</taxon>
    </lineage>
</organism>
<evidence type="ECO:0000313" key="2">
    <source>
        <dbReference type="EMBL" id="KAF0022392.1"/>
    </source>
</evidence>
<feature type="compositionally biased region" description="Basic residues" evidence="1">
    <location>
        <begin position="27"/>
        <end position="36"/>
    </location>
</feature>
<evidence type="ECO:0000256" key="1">
    <source>
        <dbReference type="SAM" id="MobiDB-lite"/>
    </source>
</evidence>
<dbReference type="Proteomes" id="UP000438429">
    <property type="component" value="Unassembled WGS sequence"/>
</dbReference>